<gene>
    <name evidence="1" type="ORF">ETP1_005</name>
</gene>
<proteinExistence type="predicted"/>
<organism evidence="1 2">
    <name type="scientific">Edwardsiella phage ETP-1</name>
    <dbReference type="NCBI Taxonomy" id="2544920"/>
    <lineage>
        <taxon>Viruses</taxon>
        <taxon>Duplodnaviria</taxon>
        <taxon>Heunggongvirae</taxon>
        <taxon>Uroviricota</taxon>
        <taxon>Caudoviricetes</taxon>
        <taxon>Kafunavirus</taxon>
        <taxon>Kafunavirus KF1</taxon>
    </lineage>
</organism>
<dbReference type="EMBL" id="MK574011">
    <property type="protein sequence ID" value="QBP07006.1"/>
    <property type="molecule type" value="Genomic_DNA"/>
</dbReference>
<evidence type="ECO:0000313" key="2">
    <source>
        <dbReference type="Proteomes" id="UP000501729"/>
    </source>
</evidence>
<evidence type="ECO:0000313" key="1">
    <source>
        <dbReference type="EMBL" id="QBP07006.1"/>
    </source>
</evidence>
<accession>A0A6G5P4A2</accession>
<name>A0A6G5P4A2_9CAUD</name>
<reference evidence="1 2" key="1">
    <citation type="submission" date="2019-02" db="EMBL/GenBank/DDBJ databases">
        <title>Genome sequence of multidrug-resistant Edwardsiella tarda isolate infecting lytic phage ETP-1.</title>
        <authorList>
            <person name="Nikapitiya C."/>
            <person name="Senevirathne A."/>
            <person name="De Zoysa M."/>
            <person name="Lee J."/>
        </authorList>
    </citation>
    <scope>NUCLEOTIDE SEQUENCE [LARGE SCALE GENOMIC DNA]</scope>
</reference>
<dbReference type="Proteomes" id="UP000501729">
    <property type="component" value="Segment"/>
</dbReference>
<sequence>MPKVVLLIALTDIEQTLARGALPTEGGNATGLCKAVLDRHGSPRLLTTMMMDWPKYSGNPAYPIPSCRGKSAREEYQQATERGMWFGTKYAELRRELLAYLIKELQNAI</sequence>
<protein>
    <submittedName>
        <fullName evidence="1">Uncharacterized protein</fullName>
    </submittedName>
</protein>